<keyword evidence="2" id="KW-1185">Reference proteome</keyword>
<dbReference type="WBParaSite" id="PDA_v2.g574.t1">
    <property type="protein sequence ID" value="PDA_v2.g574.t1"/>
    <property type="gene ID" value="PDA_v2.g574"/>
</dbReference>
<dbReference type="InterPro" id="IPR016186">
    <property type="entry name" value="C-type_lectin-like/link_sf"/>
</dbReference>
<dbReference type="Gene3D" id="3.10.100.10">
    <property type="entry name" value="Mannose-Binding Protein A, subunit A"/>
    <property type="match status" value="3"/>
</dbReference>
<dbReference type="PANTHER" id="PTHR22803">
    <property type="entry name" value="MANNOSE, PHOSPHOLIPASE, LECTIN RECEPTOR RELATED"/>
    <property type="match status" value="1"/>
</dbReference>
<protein>
    <submittedName>
        <fullName evidence="3">C-type lectin domain-containing protein</fullName>
    </submittedName>
</protein>
<dbReference type="InterPro" id="IPR016187">
    <property type="entry name" value="CTDL_fold"/>
</dbReference>
<dbReference type="AlphaFoldDB" id="A0A914QQL6"/>
<dbReference type="SMART" id="SM00034">
    <property type="entry name" value="CLECT"/>
    <property type="match status" value="3"/>
</dbReference>
<organism evidence="2 3">
    <name type="scientific">Panagrolaimus davidi</name>
    <dbReference type="NCBI Taxonomy" id="227884"/>
    <lineage>
        <taxon>Eukaryota</taxon>
        <taxon>Metazoa</taxon>
        <taxon>Ecdysozoa</taxon>
        <taxon>Nematoda</taxon>
        <taxon>Chromadorea</taxon>
        <taxon>Rhabditida</taxon>
        <taxon>Tylenchina</taxon>
        <taxon>Panagrolaimomorpha</taxon>
        <taxon>Panagrolaimoidea</taxon>
        <taxon>Panagrolaimidae</taxon>
        <taxon>Panagrolaimus</taxon>
    </lineage>
</organism>
<dbReference type="CDD" id="cd00037">
    <property type="entry name" value="CLECT"/>
    <property type="match status" value="2"/>
</dbReference>
<evidence type="ECO:0000313" key="2">
    <source>
        <dbReference type="Proteomes" id="UP000887578"/>
    </source>
</evidence>
<reference evidence="3" key="1">
    <citation type="submission" date="2022-11" db="UniProtKB">
        <authorList>
            <consortium name="WormBaseParasite"/>
        </authorList>
    </citation>
    <scope>IDENTIFICATION</scope>
</reference>
<feature type="domain" description="C-type lectin" evidence="1">
    <location>
        <begin position="256"/>
        <end position="370"/>
    </location>
</feature>
<evidence type="ECO:0000313" key="3">
    <source>
        <dbReference type="WBParaSite" id="PDA_v2.g574.t1"/>
    </source>
</evidence>
<feature type="domain" description="C-type lectin" evidence="1">
    <location>
        <begin position="112"/>
        <end position="223"/>
    </location>
</feature>
<sequence length="375" mass="43009">MLNNYKSQVSGFLVEAGKRINTTSDFWIGARSYGLPGSWNWTDGTSFDFTDWKIPATVGSFCGAFDIANGFWNPMDCSSKKSYVCKTDETATTATTIKPSKPCPNEWFYFEETNSCYFWADSSDWPTAENTCKSFGAHLMSVHSFAEANFTKTIYNGKFWIGLYSNSNPVDWNSTWQYTDGSPVDYTKWGNHQSHDNSRCVQLRYDMYFENLNCTTINYGICKKPSTKVLPTVTATITSTTQASPYCINDWFYNSNTSSCYTLTPSVNWTQAEEYCLFNHAHLTSFHDRYELNFLYYTFRQATSYSDAWNGLFSTDQGMTWQFTDGSDFNYRPWSQGYPIRNSTYCGVYDLGSNYLQNSRCDYSNYGICKRSAVL</sequence>
<proteinExistence type="predicted"/>
<dbReference type="InterPro" id="IPR001304">
    <property type="entry name" value="C-type_lectin-like"/>
</dbReference>
<feature type="domain" description="C-type lectin" evidence="1">
    <location>
        <begin position="1"/>
        <end position="86"/>
    </location>
</feature>
<dbReference type="SUPFAM" id="SSF56436">
    <property type="entry name" value="C-type lectin-like"/>
    <property type="match status" value="3"/>
</dbReference>
<accession>A0A914QQL6</accession>
<dbReference type="Pfam" id="PF00059">
    <property type="entry name" value="Lectin_C"/>
    <property type="match status" value="3"/>
</dbReference>
<evidence type="ECO:0000259" key="1">
    <source>
        <dbReference type="PROSITE" id="PS50041"/>
    </source>
</evidence>
<dbReference type="InterPro" id="IPR050111">
    <property type="entry name" value="C-type_lectin/snaclec_domain"/>
</dbReference>
<dbReference type="PROSITE" id="PS50041">
    <property type="entry name" value="C_TYPE_LECTIN_2"/>
    <property type="match status" value="3"/>
</dbReference>
<dbReference type="Proteomes" id="UP000887578">
    <property type="component" value="Unplaced"/>
</dbReference>
<name>A0A914QQL6_9BILA</name>